<organism evidence="1 2">
    <name type="scientific">Canavalia gladiata</name>
    <name type="common">Sword bean</name>
    <name type="synonym">Dolichos gladiatus</name>
    <dbReference type="NCBI Taxonomy" id="3824"/>
    <lineage>
        <taxon>Eukaryota</taxon>
        <taxon>Viridiplantae</taxon>
        <taxon>Streptophyta</taxon>
        <taxon>Embryophyta</taxon>
        <taxon>Tracheophyta</taxon>
        <taxon>Spermatophyta</taxon>
        <taxon>Magnoliopsida</taxon>
        <taxon>eudicotyledons</taxon>
        <taxon>Gunneridae</taxon>
        <taxon>Pentapetalae</taxon>
        <taxon>rosids</taxon>
        <taxon>fabids</taxon>
        <taxon>Fabales</taxon>
        <taxon>Fabaceae</taxon>
        <taxon>Papilionoideae</taxon>
        <taxon>50 kb inversion clade</taxon>
        <taxon>NPAAA clade</taxon>
        <taxon>indigoferoid/millettioid clade</taxon>
        <taxon>Phaseoleae</taxon>
        <taxon>Canavalia</taxon>
    </lineage>
</organism>
<gene>
    <name evidence="1" type="ORF">VNO77_16048</name>
</gene>
<comment type="caution">
    <text evidence="1">The sequence shown here is derived from an EMBL/GenBank/DDBJ whole genome shotgun (WGS) entry which is preliminary data.</text>
</comment>
<name>A0AAN9M3G6_CANGL</name>
<reference evidence="1 2" key="1">
    <citation type="submission" date="2024-01" db="EMBL/GenBank/DDBJ databases">
        <title>The genomes of 5 underutilized Papilionoideae crops provide insights into root nodulation and disease resistanc.</title>
        <authorList>
            <person name="Jiang F."/>
        </authorList>
    </citation>
    <scope>NUCLEOTIDE SEQUENCE [LARGE SCALE GENOMIC DNA]</scope>
    <source>
        <strain evidence="1">LVBAO_FW01</strain>
        <tissue evidence="1">Leaves</tissue>
    </source>
</reference>
<accession>A0AAN9M3G6</accession>
<evidence type="ECO:0000313" key="2">
    <source>
        <dbReference type="Proteomes" id="UP001367508"/>
    </source>
</evidence>
<keyword evidence="2" id="KW-1185">Reference proteome</keyword>
<dbReference type="AlphaFoldDB" id="A0AAN9M3G6"/>
<proteinExistence type="predicted"/>
<protein>
    <submittedName>
        <fullName evidence="1">Uncharacterized protein</fullName>
    </submittedName>
</protein>
<dbReference type="Proteomes" id="UP001367508">
    <property type="component" value="Unassembled WGS sequence"/>
</dbReference>
<evidence type="ECO:0000313" key="1">
    <source>
        <dbReference type="EMBL" id="KAK7345444.1"/>
    </source>
</evidence>
<sequence length="135" mass="15188">MATQGRAIGLSLTSGAMEDVMTQGLDRFGRWRYNSKLGFRFSALWLLLMVTPCSSFLSNFQSSINNEPRVRPFGSMTPFLHRECVGLDVNTPHVIFPFPLVEGHDIVAYELQNWQSLKQMILDCLNGINGTVFSV</sequence>
<dbReference type="EMBL" id="JAYMYQ010000003">
    <property type="protein sequence ID" value="KAK7345444.1"/>
    <property type="molecule type" value="Genomic_DNA"/>
</dbReference>